<evidence type="ECO:0000313" key="2">
    <source>
        <dbReference type="EMBL" id="KAG8389092.1"/>
    </source>
</evidence>
<dbReference type="AlphaFoldDB" id="A0AAV6Y9I3"/>
<protein>
    <submittedName>
        <fullName evidence="2">Uncharacterized protein</fullName>
    </submittedName>
</protein>
<proteinExistence type="predicted"/>
<dbReference type="Proteomes" id="UP000826271">
    <property type="component" value="Unassembled WGS sequence"/>
</dbReference>
<feature type="region of interest" description="Disordered" evidence="1">
    <location>
        <begin position="334"/>
        <end position="368"/>
    </location>
</feature>
<accession>A0AAV6Y9I3</accession>
<reference evidence="2" key="1">
    <citation type="submission" date="2019-10" db="EMBL/GenBank/DDBJ databases">
        <authorList>
            <person name="Zhang R."/>
            <person name="Pan Y."/>
            <person name="Wang J."/>
            <person name="Ma R."/>
            <person name="Yu S."/>
        </authorList>
    </citation>
    <scope>NUCLEOTIDE SEQUENCE</scope>
    <source>
        <strain evidence="2">LA-IB0</strain>
        <tissue evidence="2">Leaf</tissue>
    </source>
</reference>
<evidence type="ECO:0000313" key="3">
    <source>
        <dbReference type="Proteomes" id="UP000826271"/>
    </source>
</evidence>
<name>A0AAV6Y9I3_9LAMI</name>
<sequence length="368" mass="41694">MEFTGKFKEMMEIEADNGESEKVPEAFSCCKCLLPIDRNWHYMSFMIDSSSRPHLQMLQLVAMSRVSDTSLIALEDGNNHNMPNHTLFNTHLMVLHVPEDEKAIGYFSLQLSGPAYQSQSGESIIQPSNASLPYFSEADASVNPCSIRASSLDHKEDVSATNVITFEDRNANQIRSNLCSLTPSPNRNPKIFSAFCICSIGDRIAFEKNAMLTCGVCQSPHPGEVPKVCLEFDHFLEEQFPEEYRVRRDTLQMKRAKFWSEAASTFPICDFQAHQRLVSRVFTYHFHQEKILYHGWVLAQRSILELVVILVGYASNVNNLMRLSDWSENTIPSLSDNTNEDAENVVDAPLPSSDRDANWRETSGLHED</sequence>
<organism evidence="2 3">
    <name type="scientific">Buddleja alternifolia</name>
    <dbReference type="NCBI Taxonomy" id="168488"/>
    <lineage>
        <taxon>Eukaryota</taxon>
        <taxon>Viridiplantae</taxon>
        <taxon>Streptophyta</taxon>
        <taxon>Embryophyta</taxon>
        <taxon>Tracheophyta</taxon>
        <taxon>Spermatophyta</taxon>
        <taxon>Magnoliopsida</taxon>
        <taxon>eudicotyledons</taxon>
        <taxon>Gunneridae</taxon>
        <taxon>Pentapetalae</taxon>
        <taxon>asterids</taxon>
        <taxon>lamiids</taxon>
        <taxon>Lamiales</taxon>
        <taxon>Scrophulariaceae</taxon>
        <taxon>Buddlejeae</taxon>
        <taxon>Buddleja</taxon>
    </lineage>
</organism>
<keyword evidence="3" id="KW-1185">Reference proteome</keyword>
<feature type="compositionally biased region" description="Basic and acidic residues" evidence="1">
    <location>
        <begin position="353"/>
        <end position="368"/>
    </location>
</feature>
<dbReference type="EMBL" id="WHWC01000002">
    <property type="protein sequence ID" value="KAG8389092.1"/>
    <property type="molecule type" value="Genomic_DNA"/>
</dbReference>
<gene>
    <name evidence="2" type="ORF">BUALT_Bualt02G0193300</name>
</gene>
<evidence type="ECO:0000256" key="1">
    <source>
        <dbReference type="SAM" id="MobiDB-lite"/>
    </source>
</evidence>
<comment type="caution">
    <text evidence="2">The sequence shown here is derived from an EMBL/GenBank/DDBJ whole genome shotgun (WGS) entry which is preliminary data.</text>
</comment>